<comment type="caution">
    <text evidence="1">The sequence shown here is derived from an EMBL/GenBank/DDBJ whole genome shotgun (WGS) entry which is preliminary data.</text>
</comment>
<name>A0A0F8ZZK5_9ZZZZ</name>
<dbReference type="InterPro" id="IPR008713">
    <property type="entry name" value="Phage_lambda_NinG"/>
</dbReference>
<proteinExistence type="predicted"/>
<organism evidence="1">
    <name type="scientific">marine sediment metagenome</name>
    <dbReference type="NCBI Taxonomy" id="412755"/>
    <lineage>
        <taxon>unclassified sequences</taxon>
        <taxon>metagenomes</taxon>
        <taxon>ecological metagenomes</taxon>
    </lineage>
</organism>
<sequence>MAKKQKTIRQLVKIADRWFSQYIRLKYAFGNGMCICVTCGKPYHWKKIHAGHYIVRVWMRTRYDGCNVHPQCCYCNTWLNGNTEMYHDYIIDTYGQEEIDALKRISRISPNSADRDELEKLIETLKLVVAKLRKDKGL</sequence>
<reference evidence="1" key="1">
    <citation type="journal article" date="2015" name="Nature">
        <title>Complex archaea that bridge the gap between prokaryotes and eukaryotes.</title>
        <authorList>
            <person name="Spang A."/>
            <person name="Saw J.H."/>
            <person name="Jorgensen S.L."/>
            <person name="Zaremba-Niedzwiedzka K."/>
            <person name="Martijn J."/>
            <person name="Lind A.E."/>
            <person name="van Eijk R."/>
            <person name="Schleper C."/>
            <person name="Guy L."/>
            <person name="Ettema T.J."/>
        </authorList>
    </citation>
    <scope>NUCLEOTIDE SEQUENCE</scope>
</reference>
<gene>
    <name evidence="1" type="ORF">LCGC14_2633860</name>
</gene>
<dbReference type="AlphaFoldDB" id="A0A0F8ZZK5"/>
<accession>A0A0F8ZZK5</accession>
<dbReference type="Pfam" id="PF05766">
    <property type="entry name" value="NinG"/>
    <property type="match status" value="1"/>
</dbReference>
<protein>
    <submittedName>
        <fullName evidence="1">Uncharacterized protein</fullName>
    </submittedName>
</protein>
<evidence type="ECO:0000313" key="1">
    <source>
        <dbReference type="EMBL" id="KKK99328.1"/>
    </source>
</evidence>
<dbReference type="EMBL" id="LAZR01045251">
    <property type="protein sequence ID" value="KKK99328.1"/>
    <property type="molecule type" value="Genomic_DNA"/>
</dbReference>